<keyword evidence="4 6" id="KW-0732">Signal</keyword>
<dbReference type="RefSeq" id="XP_026673331.1">
    <property type="nucleotide sequence ID" value="XM_026817530.1"/>
</dbReference>
<organism evidence="7 8">
    <name type="scientific">Ceratina calcarata</name>
    <dbReference type="NCBI Taxonomy" id="156304"/>
    <lineage>
        <taxon>Eukaryota</taxon>
        <taxon>Metazoa</taxon>
        <taxon>Ecdysozoa</taxon>
        <taxon>Arthropoda</taxon>
        <taxon>Hexapoda</taxon>
        <taxon>Insecta</taxon>
        <taxon>Pterygota</taxon>
        <taxon>Neoptera</taxon>
        <taxon>Endopterygota</taxon>
        <taxon>Hymenoptera</taxon>
        <taxon>Apocrita</taxon>
        <taxon>Aculeata</taxon>
        <taxon>Apoidea</taxon>
        <taxon>Anthophila</taxon>
        <taxon>Apidae</taxon>
        <taxon>Ceratina</taxon>
        <taxon>Zadontomerus</taxon>
    </lineage>
</organism>
<dbReference type="KEGG" id="ccal:108622641"/>
<evidence type="ECO:0000256" key="4">
    <source>
        <dbReference type="ARBA" id="ARBA00022729"/>
    </source>
</evidence>
<comment type="similarity">
    <text evidence="2">Belongs to the GILT family.</text>
</comment>
<protein>
    <submittedName>
        <fullName evidence="8">Gamma-interferon-inducible lysosomal thiol reductase</fullName>
    </submittedName>
</protein>
<dbReference type="PANTHER" id="PTHR13234">
    <property type="entry name" value="GAMMA-INTERFERON INDUCIBLE LYSOSOMAL THIOL REDUCTASE GILT"/>
    <property type="match status" value="1"/>
</dbReference>
<dbReference type="GO" id="GO:0005576">
    <property type="term" value="C:extracellular region"/>
    <property type="evidence" value="ECO:0007669"/>
    <property type="project" value="UniProtKB-SubCell"/>
</dbReference>
<keyword evidence="7" id="KW-1185">Reference proteome</keyword>
<name>A0AAJ7S8J8_9HYME</name>
<accession>A0AAJ7S8J8</accession>
<evidence type="ECO:0000256" key="5">
    <source>
        <dbReference type="ARBA" id="ARBA00023180"/>
    </source>
</evidence>
<evidence type="ECO:0000313" key="8">
    <source>
        <dbReference type="RefSeq" id="XP_026673331.1"/>
    </source>
</evidence>
<reference evidence="8" key="1">
    <citation type="submission" date="2025-08" db="UniProtKB">
        <authorList>
            <consortium name="RefSeq"/>
        </authorList>
    </citation>
    <scope>IDENTIFICATION</scope>
    <source>
        <tissue evidence="8">Whole body</tissue>
    </source>
</reference>
<proteinExistence type="inferred from homology"/>
<dbReference type="PANTHER" id="PTHR13234:SF8">
    <property type="entry name" value="GAMMA-INTERFERON-INDUCIBLE LYSOSOMAL THIOL REDUCTASE"/>
    <property type="match status" value="1"/>
</dbReference>
<dbReference type="Pfam" id="PF03227">
    <property type="entry name" value="GILT"/>
    <property type="match status" value="1"/>
</dbReference>
<feature type="chain" id="PRO_5042574356" evidence="6">
    <location>
        <begin position="26"/>
        <end position="231"/>
    </location>
</feature>
<evidence type="ECO:0000313" key="7">
    <source>
        <dbReference type="Proteomes" id="UP000694925"/>
    </source>
</evidence>
<dbReference type="AlphaFoldDB" id="A0AAJ7S8J8"/>
<feature type="signal peptide" evidence="6">
    <location>
        <begin position="1"/>
        <end position="25"/>
    </location>
</feature>
<dbReference type="Proteomes" id="UP000694925">
    <property type="component" value="Unplaced"/>
</dbReference>
<comment type="subcellular location">
    <subcellularLocation>
        <location evidence="1">Secreted</location>
    </subcellularLocation>
</comment>
<dbReference type="GO" id="GO:0016671">
    <property type="term" value="F:oxidoreductase activity, acting on a sulfur group of donors, disulfide as acceptor"/>
    <property type="evidence" value="ECO:0007669"/>
    <property type="project" value="InterPro"/>
</dbReference>
<sequence>MRCYLFTSSCSLAAIIAVVAILGHGVTVAGNETAVINVGVYYESLCGDSMRFIKNQLVPSYDTLKDYISITFVPYGKASHTKDVGSNEWKFSCQHGSAECDGNMAQACGIHAIQNEEQAEKVQQLTVALVGCAMASRYPPSSVPGCANDVGLSEKTRKSIDSCIAGSLSKELLVANGEKTKELDPKLSFVPTITINGVTSSEIQSQALTNFLKLICDTLPKESKPSRCSNA</sequence>
<gene>
    <name evidence="8" type="primary">LOC108622641</name>
</gene>
<dbReference type="InterPro" id="IPR004911">
    <property type="entry name" value="Interferon-induced_GILT"/>
</dbReference>
<evidence type="ECO:0000256" key="6">
    <source>
        <dbReference type="SAM" id="SignalP"/>
    </source>
</evidence>
<keyword evidence="5" id="KW-0325">Glycoprotein</keyword>
<dbReference type="CTD" id="41650"/>
<evidence type="ECO:0000256" key="3">
    <source>
        <dbReference type="ARBA" id="ARBA00022525"/>
    </source>
</evidence>
<evidence type="ECO:0000256" key="2">
    <source>
        <dbReference type="ARBA" id="ARBA00005679"/>
    </source>
</evidence>
<keyword evidence="3" id="KW-0964">Secreted</keyword>
<dbReference type="GeneID" id="108622641"/>
<evidence type="ECO:0000256" key="1">
    <source>
        <dbReference type="ARBA" id="ARBA00004613"/>
    </source>
</evidence>